<feature type="domain" description="Arginine repressor DNA-binding" evidence="9">
    <location>
        <begin position="12"/>
        <end position="76"/>
    </location>
</feature>
<dbReference type="InterPro" id="IPR036388">
    <property type="entry name" value="WH-like_DNA-bd_sf"/>
</dbReference>
<dbReference type="GO" id="GO:0005737">
    <property type="term" value="C:cytoplasm"/>
    <property type="evidence" value="ECO:0007669"/>
    <property type="project" value="UniProtKB-SubCell"/>
</dbReference>
<dbReference type="AlphaFoldDB" id="A0A9W5VVM5"/>
<gene>
    <name evidence="8" type="primary">argR</name>
    <name evidence="11" type="ORF">HMPREF9238_01720</name>
</gene>
<evidence type="ECO:0000256" key="8">
    <source>
        <dbReference type="HAMAP-Rule" id="MF_00173"/>
    </source>
</evidence>
<dbReference type="InterPro" id="IPR036390">
    <property type="entry name" value="WH_DNA-bd_sf"/>
</dbReference>
<evidence type="ECO:0000259" key="10">
    <source>
        <dbReference type="Pfam" id="PF02863"/>
    </source>
</evidence>
<dbReference type="GO" id="GO:0034618">
    <property type="term" value="F:arginine binding"/>
    <property type="evidence" value="ECO:0007669"/>
    <property type="project" value="InterPro"/>
</dbReference>
<dbReference type="GO" id="GO:0006526">
    <property type="term" value="P:L-arginine biosynthetic process"/>
    <property type="evidence" value="ECO:0007669"/>
    <property type="project" value="UniProtKB-KW"/>
</dbReference>
<evidence type="ECO:0000256" key="3">
    <source>
        <dbReference type="ARBA" id="ARBA00022490"/>
    </source>
</evidence>
<protein>
    <recommendedName>
        <fullName evidence="8">Arginine repressor</fullName>
    </recommendedName>
</protein>
<dbReference type="HAMAP" id="MF_00173">
    <property type="entry name" value="Arg_repressor"/>
    <property type="match status" value="1"/>
</dbReference>
<keyword evidence="7 8" id="KW-0804">Transcription</keyword>
<dbReference type="PANTHER" id="PTHR34471:SF1">
    <property type="entry name" value="ARGININE REPRESSOR"/>
    <property type="match status" value="1"/>
</dbReference>
<organism evidence="11 12">
    <name type="scientific">Gleimia europaea ACS-120-V-Col10b</name>
    <dbReference type="NCBI Taxonomy" id="883069"/>
    <lineage>
        <taxon>Bacteria</taxon>
        <taxon>Bacillati</taxon>
        <taxon>Actinomycetota</taxon>
        <taxon>Actinomycetes</taxon>
        <taxon>Actinomycetales</taxon>
        <taxon>Actinomycetaceae</taxon>
        <taxon>Gleimia</taxon>
    </lineage>
</organism>
<dbReference type="InterPro" id="IPR020900">
    <property type="entry name" value="Arg_repress_DNA-bd"/>
</dbReference>
<dbReference type="InterPro" id="IPR001669">
    <property type="entry name" value="Arg_repress"/>
</dbReference>
<dbReference type="GO" id="GO:0003677">
    <property type="term" value="F:DNA binding"/>
    <property type="evidence" value="ECO:0007669"/>
    <property type="project" value="UniProtKB-KW"/>
</dbReference>
<dbReference type="GO" id="GO:0051259">
    <property type="term" value="P:protein complex oligomerization"/>
    <property type="evidence" value="ECO:0007669"/>
    <property type="project" value="InterPro"/>
</dbReference>
<comment type="caution">
    <text evidence="11">The sequence shown here is derived from an EMBL/GenBank/DDBJ whole genome shotgun (WGS) entry which is preliminary data.</text>
</comment>
<name>A0A9W5VVM5_9ACTO</name>
<dbReference type="PANTHER" id="PTHR34471">
    <property type="entry name" value="ARGININE REPRESSOR"/>
    <property type="match status" value="1"/>
</dbReference>
<comment type="function">
    <text evidence="8">Regulates arginine biosynthesis genes.</text>
</comment>
<dbReference type="GO" id="GO:1900079">
    <property type="term" value="P:regulation of arginine biosynthetic process"/>
    <property type="evidence" value="ECO:0007669"/>
    <property type="project" value="UniProtKB-UniRule"/>
</dbReference>
<keyword evidence="6 8" id="KW-0238">DNA-binding</keyword>
<sequence>MKDSDNTRMPASKAGRHAAIEQILATQQIASQSDLREALEELGIFVAQATLSRDLLEVRATKVRGVDGRQVYALANPERPVEWGEEGAEQKLQRWSQDLLVGGATANNLVVLRTPAGAANLLGSAIDFSRDETVLGSVAGDDTIIVVCVSDEAAQAYCDKLLKYAEGVKTSSQELQKEENK</sequence>
<dbReference type="Gene3D" id="3.30.1360.40">
    <property type="match status" value="1"/>
</dbReference>
<keyword evidence="12" id="KW-1185">Reference proteome</keyword>
<dbReference type="InterPro" id="IPR020899">
    <property type="entry name" value="Arg_repress_C"/>
</dbReference>
<comment type="similarity">
    <text evidence="2 8">Belongs to the ArgR family.</text>
</comment>
<dbReference type="Gene3D" id="1.10.10.10">
    <property type="entry name" value="Winged helix-like DNA-binding domain superfamily/Winged helix DNA-binding domain"/>
    <property type="match status" value="1"/>
</dbReference>
<evidence type="ECO:0000313" key="11">
    <source>
        <dbReference type="EMBL" id="EPD29403.1"/>
    </source>
</evidence>
<evidence type="ECO:0000256" key="7">
    <source>
        <dbReference type="ARBA" id="ARBA00023163"/>
    </source>
</evidence>
<dbReference type="GO" id="GO:0003700">
    <property type="term" value="F:DNA-binding transcription factor activity"/>
    <property type="evidence" value="ECO:0007669"/>
    <property type="project" value="UniProtKB-UniRule"/>
</dbReference>
<comment type="subcellular location">
    <subcellularLocation>
        <location evidence="1 8">Cytoplasm</location>
    </subcellularLocation>
</comment>
<keyword evidence="5 8" id="KW-0805">Transcription regulation</keyword>
<keyword evidence="8" id="KW-0028">Amino-acid biosynthesis</keyword>
<evidence type="ECO:0000259" key="9">
    <source>
        <dbReference type="Pfam" id="PF01316"/>
    </source>
</evidence>
<keyword evidence="8" id="KW-0055">Arginine biosynthesis</keyword>
<evidence type="ECO:0000256" key="2">
    <source>
        <dbReference type="ARBA" id="ARBA00008316"/>
    </source>
</evidence>
<dbReference type="Proteomes" id="UP000014387">
    <property type="component" value="Unassembled WGS sequence"/>
</dbReference>
<reference evidence="11 12" key="1">
    <citation type="submission" date="2013-05" db="EMBL/GenBank/DDBJ databases">
        <title>The Genome Sequence of Actinomyces europaeus ACS-120-V-COL10B.</title>
        <authorList>
            <consortium name="The Broad Institute Genomics Platform"/>
            <person name="Earl A."/>
            <person name="Ward D."/>
            <person name="Feldgarden M."/>
            <person name="Gevers D."/>
            <person name="Saerens B."/>
            <person name="Vaneechoutte M."/>
            <person name="Walker B."/>
            <person name="Young S."/>
            <person name="Zeng Q."/>
            <person name="Gargeya S."/>
            <person name="Fitzgerald M."/>
            <person name="Haas B."/>
            <person name="Abouelleil A."/>
            <person name="Allen A.W."/>
            <person name="Alvarado L."/>
            <person name="Arachchi H.M."/>
            <person name="Berlin A.M."/>
            <person name="Chapman S.B."/>
            <person name="Gainer-Dewar J."/>
            <person name="Goldberg J."/>
            <person name="Griggs A."/>
            <person name="Gujja S."/>
            <person name="Hansen M."/>
            <person name="Howarth C."/>
            <person name="Imamovic A."/>
            <person name="Ireland A."/>
            <person name="Larimer J."/>
            <person name="McCowan C."/>
            <person name="Murphy C."/>
            <person name="Pearson M."/>
            <person name="Poon T.W."/>
            <person name="Priest M."/>
            <person name="Roberts A."/>
            <person name="Saif S."/>
            <person name="Shea T."/>
            <person name="Sisk P."/>
            <person name="Sykes S."/>
            <person name="Wortman J."/>
            <person name="Nusbaum C."/>
            <person name="Birren B."/>
        </authorList>
    </citation>
    <scope>NUCLEOTIDE SEQUENCE [LARGE SCALE GENOMIC DNA]</scope>
    <source>
        <strain evidence="11 12">ACS-120-V-Col10b</strain>
    </source>
</reference>
<evidence type="ECO:0000256" key="1">
    <source>
        <dbReference type="ARBA" id="ARBA00004496"/>
    </source>
</evidence>
<dbReference type="Pfam" id="PF01316">
    <property type="entry name" value="Arg_repressor"/>
    <property type="match status" value="1"/>
</dbReference>
<feature type="domain" description="Arginine repressor C-terminal" evidence="10">
    <location>
        <begin position="98"/>
        <end position="162"/>
    </location>
</feature>
<dbReference type="Pfam" id="PF02863">
    <property type="entry name" value="Arg_repressor_C"/>
    <property type="match status" value="1"/>
</dbReference>
<accession>A0A9W5VVM5</accession>
<dbReference type="SUPFAM" id="SSF46785">
    <property type="entry name" value="Winged helix' DNA-binding domain"/>
    <property type="match status" value="1"/>
</dbReference>
<evidence type="ECO:0000256" key="4">
    <source>
        <dbReference type="ARBA" id="ARBA00022491"/>
    </source>
</evidence>
<keyword evidence="3 8" id="KW-0963">Cytoplasm</keyword>
<dbReference type="RefSeq" id="WP_016445036.1">
    <property type="nucleotide sequence ID" value="NZ_KE150268.1"/>
</dbReference>
<evidence type="ECO:0000256" key="6">
    <source>
        <dbReference type="ARBA" id="ARBA00023125"/>
    </source>
</evidence>
<dbReference type="SUPFAM" id="SSF55252">
    <property type="entry name" value="C-terminal domain of arginine repressor"/>
    <property type="match status" value="1"/>
</dbReference>
<comment type="pathway">
    <text evidence="8">Amino-acid biosynthesis; L-arginine biosynthesis [regulation].</text>
</comment>
<evidence type="ECO:0000313" key="12">
    <source>
        <dbReference type="Proteomes" id="UP000014387"/>
    </source>
</evidence>
<proteinExistence type="inferred from homology"/>
<dbReference type="InterPro" id="IPR036251">
    <property type="entry name" value="Arg_repress_C_sf"/>
</dbReference>
<dbReference type="PRINTS" id="PR01467">
    <property type="entry name" value="ARGREPRESSOR"/>
</dbReference>
<dbReference type="EMBL" id="AGWN01000005">
    <property type="protein sequence ID" value="EPD29403.1"/>
    <property type="molecule type" value="Genomic_DNA"/>
</dbReference>
<evidence type="ECO:0000256" key="5">
    <source>
        <dbReference type="ARBA" id="ARBA00023015"/>
    </source>
</evidence>
<keyword evidence="4 8" id="KW-0678">Repressor</keyword>